<protein>
    <submittedName>
        <fullName evidence="1">Uncharacterized protein</fullName>
    </submittedName>
</protein>
<evidence type="ECO:0000313" key="1">
    <source>
        <dbReference type="EMBL" id="QQK43988.1"/>
    </source>
</evidence>
<name>A0A7T6XMK6_PENDI</name>
<accession>A0A7T6XMK6</accession>
<dbReference type="Proteomes" id="UP000595662">
    <property type="component" value="Chromosome 3"/>
</dbReference>
<dbReference type="GeneID" id="90953017"/>
<dbReference type="RefSeq" id="XP_065956876.1">
    <property type="nucleotide sequence ID" value="XM_066101793.1"/>
</dbReference>
<organism evidence="1 2">
    <name type="scientific">Penicillium digitatum</name>
    <name type="common">Green mold</name>
    <dbReference type="NCBI Taxonomy" id="36651"/>
    <lineage>
        <taxon>Eukaryota</taxon>
        <taxon>Fungi</taxon>
        <taxon>Dikarya</taxon>
        <taxon>Ascomycota</taxon>
        <taxon>Pezizomycotina</taxon>
        <taxon>Eurotiomycetes</taxon>
        <taxon>Eurotiomycetidae</taxon>
        <taxon>Eurotiales</taxon>
        <taxon>Aspergillaceae</taxon>
        <taxon>Penicillium</taxon>
    </lineage>
</organism>
<dbReference type="AlphaFoldDB" id="A0A7T6XMK6"/>
<proteinExistence type="predicted"/>
<reference evidence="1 2" key="1">
    <citation type="submission" date="2020-08" db="EMBL/GenBank/DDBJ databases">
        <title>The completed genome sequence of the pathogenic ascomycete fungus Penicillium digitatum.</title>
        <authorList>
            <person name="Wang M."/>
        </authorList>
    </citation>
    <scope>NUCLEOTIDE SEQUENCE [LARGE SCALE GENOMIC DNA]</scope>
    <source>
        <strain evidence="1 2">PdW03</strain>
    </source>
</reference>
<gene>
    <name evidence="1" type="ORF">Pdw03_7889</name>
</gene>
<sequence>MTRKFAFFTSPQVTLPPDDFRRNGTKLPTRKLTHHGWTDCKNNSFRVFSTFQGENLGKNLAIIEENQKLATGKGRKISQR</sequence>
<dbReference type="EMBL" id="CP060776">
    <property type="protein sequence ID" value="QQK43988.1"/>
    <property type="molecule type" value="Genomic_DNA"/>
</dbReference>
<evidence type="ECO:0000313" key="2">
    <source>
        <dbReference type="Proteomes" id="UP000595662"/>
    </source>
</evidence>